<feature type="domain" description="CobB/CobQ-like glutamine amidotransferase" evidence="10">
    <location>
        <begin position="257"/>
        <end position="465"/>
    </location>
</feature>
<dbReference type="InterPro" id="IPR004484">
    <property type="entry name" value="CbiA/CobB_synth"/>
</dbReference>
<dbReference type="InterPro" id="IPR011698">
    <property type="entry name" value="GATase_3"/>
</dbReference>
<evidence type="ECO:0000256" key="8">
    <source>
        <dbReference type="HAMAP-Rule" id="MF_00027"/>
    </source>
</evidence>
<dbReference type="NCBIfam" id="NF033195">
    <property type="entry name" value="F430_CfbB"/>
    <property type="match status" value="1"/>
</dbReference>
<dbReference type="EMBL" id="MT631520">
    <property type="protein sequence ID" value="QNO52749.1"/>
    <property type="molecule type" value="Genomic_DNA"/>
</dbReference>
<evidence type="ECO:0000313" key="11">
    <source>
        <dbReference type="EMBL" id="QNO52749.1"/>
    </source>
</evidence>
<dbReference type="CDD" id="cd05388">
    <property type="entry name" value="CobB_N"/>
    <property type="match status" value="1"/>
</dbReference>
<feature type="domain" description="CobQ/CobB/MinD/ParA nucleotide binding" evidence="9">
    <location>
        <begin position="9"/>
        <end position="194"/>
    </location>
</feature>
<keyword evidence="7 8" id="KW-0315">Glutamine amidotransferase</keyword>
<sequence>MDYITIPRILIAGDRSSAGKTTVCTGLLGALRARGLEVQGFKVGLDYIDPGFHTLVSGRPSRNLDGFLMSPDVIKEIFIRGCEGADIAVIEGVRGLYEGLNYYDDVGSTAQIAKILHCPVILVIDAGSITRSVAAIVNGYKTFDREVQLYGVILNNIGSERHGEKAKLAVEKYTGLKVIGKVPRKSGLKISMRHLGLITATECRKGWNEYNSVLDGITKSVEEGIDIKILLAVANAAPAIDEPKARIFTEKVEKRVRIAVAFDEAFNFYYQDTLDLLSLKGAELVYFSLIRDKNLPEAVDAVYIGGGFPEIYAAELSANLSMRKEIKDFYDGYGVIYAECGGLMYLMKQLEYTPLQGLRGRQADAELHKDEGGSFEMCGVIKGSVKFEEKRVVNYVQGELRRDCILGKRGSRFKGHEFHHSEIILEDPANVVFAYKMLRGEGIKDGMDGIISKNCLASFAHLHAASYIGFAENFVRSASETRRKSF</sequence>
<name>A0A7G9YXL5_9EURY</name>
<dbReference type="InterPro" id="IPR029062">
    <property type="entry name" value="Class_I_gatase-like"/>
</dbReference>
<comment type="pathway">
    <text evidence="8">Cofactor biosynthesis; adenosylcobalamin biosynthesis; cob(II)yrinate a,c-diamide from sirohydrochlorin (anaerobic route): step 10/10.</text>
</comment>
<comment type="miscellaneous">
    <text evidence="8">The a and c carboxylates of cobyrinate and Ni-sirohydrochlorin are activated for nucleophilic attack via formation of a phosphorylated intermediate by ATP. CbiA catalyzes first the amidation of the c-carboxylate, and then that of the a-carboxylate.</text>
</comment>
<organism evidence="11">
    <name type="scientific">Candidatus Methanophagaceae archaeon ANME-1 ERB6</name>
    <dbReference type="NCBI Taxonomy" id="2759912"/>
    <lineage>
        <taxon>Archaea</taxon>
        <taxon>Methanobacteriati</taxon>
        <taxon>Methanobacteriota</taxon>
        <taxon>Stenosarchaea group</taxon>
        <taxon>Methanomicrobia</taxon>
        <taxon>Candidatus Methanophagales</taxon>
        <taxon>Candidatus Methanophagaceae</taxon>
    </lineage>
</organism>
<dbReference type="Pfam" id="PF01656">
    <property type="entry name" value="CbiA"/>
    <property type="match status" value="1"/>
</dbReference>
<dbReference type="Pfam" id="PF07685">
    <property type="entry name" value="GATase_3"/>
    <property type="match status" value="1"/>
</dbReference>
<dbReference type="GO" id="GO:0009236">
    <property type="term" value="P:cobalamin biosynthetic process"/>
    <property type="evidence" value="ECO:0007669"/>
    <property type="project" value="UniProtKB-UniRule"/>
</dbReference>
<dbReference type="PANTHER" id="PTHR43873:SF1">
    <property type="entry name" value="COBYRINATE A,C-DIAMIDE SYNTHASE"/>
    <property type="match status" value="1"/>
</dbReference>
<comment type="domain">
    <text evidence="8">Comprises of two domains. The C-terminal domain contains the binding site for glutamine and catalyzes the hydrolysis of this substrate to glutamate and ammonia. The N-terminal domain is anticipated to bind ATP, and cobyrinate or Ni-sirohydrochlorin, and catalyzes the ultimate synthesis of the diamide product. The ammonia produced via the glutaminase domain is probably translocated to the adjacent domain via a molecular tunnel, where it reacts with an activated intermediate.</text>
</comment>
<dbReference type="GO" id="GO:0042242">
    <property type="term" value="F:cobyrinic acid a,c-diamide synthase activity"/>
    <property type="evidence" value="ECO:0007669"/>
    <property type="project" value="UniProtKB-UniRule"/>
</dbReference>
<keyword evidence="8" id="KW-0484">Methanogenesis</keyword>
<dbReference type="GO" id="GO:0015948">
    <property type="term" value="P:methanogenesis"/>
    <property type="evidence" value="ECO:0007669"/>
    <property type="project" value="UniProtKB-KW"/>
</dbReference>
<reference evidence="11" key="1">
    <citation type="submission" date="2020-06" db="EMBL/GenBank/DDBJ databases">
        <title>Unique genomic features of the anaerobic methanotrophic archaea.</title>
        <authorList>
            <person name="Chadwick G.L."/>
            <person name="Skennerton C.T."/>
            <person name="Laso-Perez R."/>
            <person name="Leu A.O."/>
            <person name="Speth D.R."/>
            <person name="Yu H."/>
            <person name="Morgan-Lang C."/>
            <person name="Hatzenpichler R."/>
            <person name="Goudeau D."/>
            <person name="Malmstrom R."/>
            <person name="Brazelton W.J."/>
            <person name="Woyke T."/>
            <person name="Hallam S.J."/>
            <person name="Tyson G.W."/>
            <person name="Wegener G."/>
            <person name="Boetius A."/>
            <person name="Orphan V."/>
        </authorList>
    </citation>
    <scope>NUCLEOTIDE SEQUENCE</scope>
</reference>
<accession>A0A7G9YXL5</accession>
<evidence type="ECO:0000256" key="3">
    <source>
        <dbReference type="ARBA" id="ARBA00022598"/>
    </source>
</evidence>
<evidence type="ECO:0000259" key="9">
    <source>
        <dbReference type="Pfam" id="PF01656"/>
    </source>
</evidence>
<dbReference type="AlphaFoldDB" id="A0A7G9YXL5"/>
<dbReference type="HAMAP" id="MF_00027">
    <property type="entry name" value="CobB_CbiA"/>
    <property type="match status" value="1"/>
</dbReference>
<keyword evidence="3 8" id="KW-0436">Ligase</keyword>
<evidence type="ECO:0000256" key="2">
    <source>
        <dbReference type="ARBA" id="ARBA00022573"/>
    </source>
</evidence>
<comment type="function">
    <text evidence="8">Catalyzes the ATP-dependent amidation of the two carboxylate groups at positions a and c of cobyrinate, using either L-glutamine or ammonia as the nitrogen source. Involved in the biosynthesis of the unique nickel-containing tetrapyrrole coenzyme F430, the prosthetic group of methyl-coenzyme M reductase (MCR), which plays a key role in methanogenesis and anaerobic methane oxidation. Catalyzes the ATP-dependent amidation of the two carboxylate groups at positions a and c of Ni-sirohydrochlorin, using L-glutamine or ammonia as the nitrogen source.</text>
</comment>
<keyword evidence="4 8" id="KW-0547">Nucleotide-binding</keyword>
<protein>
    <recommendedName>
        <fullName evidence="8">Cobyrinate a,c-diamide synthase</fullName>
        <ecNumber evidence="8">6.3.5.11</ecNumber>
    </recommendedName>
    <alternativeName>
        <fullName evidence="8">Cobyrinic acid a,c-diamide synthetase</fullName>
    </alternativeName>
    <alternativeName>
        <fullName evidence="8">Ni-sirohydrochlorin a,c-diamide synthase</fullName>
        <ecNumber evidence="8">6.3.5.12</ecNumber>
    </alternativeName>
    <alternativeName>
        <fullName evidence="8">Ni-sirohydrochlorin a,c-diamide synthetase</fullName>
    </alternativeName>
</protein>
<dbReference type="EC" id="6.3.5.12" evidence="8"/>
<keyword evidence="5 8" id="KW-0067">ATP-binding</keyword>
<feature type="active site" description="Nucleophile" evidence="8">
    <location>
        <position position="340"/>
    </location>
</feature>
<comment type="cofactor">
    <cofactor evidence="1 8">
        <name>Mg(2+)</name>
        <dbReference type="ChEBI" id="CHEBI:18420"/>
    </cofactor>
</comment>
<evidence type="ECO:0000256" key="5">
    <source>
        <dbReference type="ARBA" id="ARBA00022840"/>
    </source>
</evidence>
<dbReference type="NCBIfam" id="NF002204">
    <property type="entry name" value="PRK01077.1"/>
    <property type="match status" value="1"/>
</dbReference>
<dbReference type="GO" id="GO:0005524">
    <property type="term" value="F:ATP binding"/>
    <property type="evidence" value="ECO:0007669"/>
    <property type="project" value="UniProtKB-UniRule"/>
</dbReference>
<dbReference type="InterPro" id="IPR002586">
    <property type="entry name" value="CobQ/CobB/MinD/ParA_Nub-bd_dom"/>
</dbReference>
<evidence type="ECO:0000256" key="7">
    <source>
        <dbReference type="ARBA" id="ARBA00022962"/>
    </source>
</evidence>
<dbReference type="NCBIfam" id="TIGR00379">
    <property type="entry name" value="cobB"/>
    <property type="match status" value="1"/>
</dbReference>
<dbReference type="SUPFAM" id="SSF52317">
    <property type="entry name" value="Class I glutamine amidotransferase-like"/>
    <property type="match status" value="1"/>
</dbReference>
<dbReference type="CDD" id="cd03130">
    <property type="entry name" value="GATase1_CobB"/>
    <property type="match status" value="1"/>
</dbReference>
<comment type="similarity">
    <text evidence="8">Belongs to the CobB/CbiA family.</text>
</comment>
<proteinExistence type="inferred from homology"/>
<dbReference type="PROSITE" id="PS51274">
    <property type="entry name" value="GATASE_COBBQ"/>
    <property type="match status" value="1"/>
</dbReference>
<evidence type="ECO:0000256" key="4">
    <source>
        <dbReference type="ARBA" id="ARBA00022741"/>
    </source>
</evidence>
<dbReference type="InterPro" id="IPR027417">
    <property type="entry name" value="P-loop_NTPase"/>
</dbReference>
<dbReference type="EC" id="6.3.5.11" evidence="8"/>
<keyword evidence="6 8" id="KW-0460">Magnesium</keyword>
<evidence type="ECO:0000256" key="1">
    <source>
        <dbReference type="ARBA" id="ARBA00001946"/>
    </source>
</evidence>
<dbReference type="PANTHER" id="PTHR43873">
    <property type="entry name" value="COBYRINATE A,C-DIAMIDE SYNTHASE"/>
    <property type="match status" value="1"/>
</dbReference>
<keyword evidence="2 8" id="KW-0169">Cobalamin biosynthesis</keyword>
<dbReference type="Gene3D" id="3.40.50.300">
    <property type="entry name" value="P-loop containing nucleotide triphosphate hydrolases"/>
    <property type="match status" value="1"/>
</dbReference>
<evidence type="ECO:0000256" key="6">
    <source>
        <dbReference type="ARBA" id="ARBA00022842"/>
    </source>
</evidence>
<dbReference type="UniPathway" id="UPA00148">
    <property type="reaction ID" value="UER00231"/>
</dbReference>
<dbReference type="SUPFAM" id="SSF52540">
    <property type="entry name" value="P-loop containing nucleoside triphosphate hydrolases"/>
    <property type="match status" value="1"/>
</dbReference>
<comment type="catalytic activity">
    <reaction evidence="8">
        <text>Ni-sirohydrochlorin + 2 L-glutamine + 2 ATP + 2 H2O = Ni-sirohydrochlorin a,c-diamide + 2 L-glutamate + 2 ADP + 2 phosphate + 2 H(+)</text>
        <dbReference type="Rhea" id="RHEA:52896"/>
        <dbReference type="ChEBI" id="CHEBI:15377"/>
        <dbReference type="ChEBI" id="CHEBI:15378"/>
        <dbReference type="ChEBI" id="CHEBI:29985"/>
        <dbReference type="ChEBI" id="CHEBI:30616"/>
        <dbReference type="ChEBI" id="CHEBI:43474"/>
        <dbReference type="ChEBI" id="CHEBI:58359"/>
        <dbReference type="ChEBI" id="CHEBI:136841"/>
        <dbReference type="ChEBI" id="CHEBI:136887"/>
        <dbReference type="ChEBI" id="CHEBI:456216"/>
        <dbReference type="EC" id="6.3.5.12"/>
    </reaction>
</comment>
<gene>
    <name evidence="8 11" type="primary">cbiA</name>
    <name evidence="8" type="synonym">cfbB</name>
    <name evidence="11" type="ORF">KDAIOKAM_00018</name>
</gene>
<comment type="catalytic activity">
    <reaction evidence="8">
        <text>cob(II)yrinate + 2 L-glutamine + 2 ATP + 2 H2O = cob(II)yrinate a,c diamide + 2 L-glutamate + 2 ADP + 2 phosphate + 2 H(+)</text>
        <dbReference type="Rhea" id="RHEA:26289"/>
        <dbReference type="ChEBI" id="CHEBI:15377"/>
        <dbReference type="ChEBI" id="CHEBI:15378"/>
        <dbReference type="ChEBI" id="CHEBI:29985"/>
        <dbReference type="ChEBI" id="CHEBI:30616"/>
        <dbReference type="ChEBI" id="CHEBI:43474"/>
        <dbReference type="ChEBI" id="CHEBI:58359"/>
        <dbReference type="ChEBI" id="CHEBI:58537"/>
        <dbReference type="ChEBI" id="CHEBI:58894"/>
        <dbReference type="ChEBI" id="CHEBI:456216"/>
        <dbReference type="EC" id="6.3.5.11"/>
    </reaction>
</comment>
<feature type="site" description="Increases nucleophilicity of active site Cys" evidence="8">
    <location>
        <position position="461"/>
    </location>
</feature>
<evidence type="ECO:0000259" key="10">
    <source>
        <dbReference type="Pfam" id="PF07685"/>
    </source>
</evidence>
<dbReference type="Gene3D" id="3.40.50.880">
    <property type="match status" value="1"/>
</dbReference>